<comment type="caution">
    <text evidence="8">The sequence shown here is derived from an EMBL/GenBank/DDBJ whole genome shotgun (WGS) entry which is preliminary data.</text>
</comment>
<evidence type="ECO:0000259" key="7">
    <source>
        <dbReference type="SMART" id="SM00849"/>
    </source>
</evidence>
<keyword evidence="9" id="KW-1185">Reference proteome</keyword>
<dbReference type="InterPro" id="IPR004477">
    <property type="entry name" value="ComEC_N"/>
</dbReference>
<comment type="subcellular location">
    <subcellularLocation>
        <location evidence="1">Cell membrane</location>
        <topology evidence="1">Multi-pass membrane protein</topology>
    </subcellularLocation>
</comment>
<gene>
    <name evidence="8" type="primary">comEC</name>
    <name evidence="8" type="ORF">NO2_1271</name>
</gene>
<dbReference type="EMBL" id="BGZO01000048">
    <property type="protein sequence ID" value="GBR76777.1"/>
    <property type="molecule type" value="Genomic_DNA"/>
</dbReference>
<evidence type="ECO:0000256" key="3">
    <source>
        <dbReference type="ARBA" id="ARBA00022692"/>
    </source>
</evidence>
<feature type="transmembrane region" description="Helical" evidence="6">
    <location>
        <begin position="414"/>
        <end position="431"/>
    </location>
</feature>
<proteinExistence type="predicted"/>
<dbReference type="Proteomes" id="UP000275925">
    <property type="component" value="Unassembled WGS sequence"/>
</dbReference>
<feature type="transmembrane region" description="Helical" evidence="6">
    <location>
        <begin position="245"/>
        <end position="263"/>
    </location>
</feature>
<feature type="transmembrane region" description="Helical" evidence="6">
    <location>
        <begin position="389"/>
        <end position="407"/>
    </location>
</feature>
<evidence type="ECO:0000256" key="4">
    <source>
        <dbReference type="ARBA" id="ARBA00022989"/>
    </source>
</evidence>
<sequence>MLRTAQHQHALSAKLAEAEAWRPEQINLRIVSDIKRQDTAASFTAKSSDFTIMATLKNAGELRYGDELTLRRYRLEPLRLRRNFFITSYDDYLYSRGYVLHLQAAYEDITERLPHNSLFGVAMACKNRLAQVQRTTLPEKPAEIMCALLFGSASSAVDSGTLTEYRRAGIIHLLVVSGMHIAIFLTLLQRLISLWRLRAWPTFWLITFINVLFVFAVGAGASVLRAGLMAEIALLARTTQRQSSSGNALAMSGLVLAFFNPLIIFDVGFQLSLAATFSLIFFVPILEERLRFLPGFWRGLLAGSIAPLLLTMPLGIYYFHGVSLGALFLNMLILPWSGLLVNLGFVSSLLGLVSLPLAMLVNAVNYVLLALLDWLVGIFALTYVDLPQIPLGCLLLSLALPLVWALWPKYFPRYALGVCLVLLGFFLFPWSNTLRIIFLDIGQGDGILLWRGRQALVIDCGSESGALAGEILHMTLLKLGVRRPSVLLTHAHADHYNGLLALPQIDRLVLPERTPEWLAEKLRGKARTLAEDLPFVRLYRPGRYDAHNENNNSQLALLEQNGFRLLFTGDAEAEAERFFLDVLPEIDVLKAGHHGSKTSSSAEFLDRLKPDNVVISAGRRNKYRHPSPEALARLQIWGKIWRTDTDSAIMVTVYPRHYKMTRSRDGRTERFVIRKKYF</sequence>
<keyword evidence="2" id="KW-1003">Cell membrane</keyword>
<dbReference type="InterPro" id="IPR004797">
    <property type="entry name" value="Competence_ComEC/Rec2"/>
</dbReference>
<organism evidence="8 9">
    <name type="scientific">Candidatus Termititenax persephonae</name>
    <dbReference type="NCBI Taxonomy" id="2218525"/>
    <lineage>
        <taxon>Bacteria</taxon>
        <taxon>Bacillati</taxon>
        <taxon>Candidatus Margulisiibacteriota</taxon>
        <taxon>Candidatus Termititenacia</taxon>
        <taxon>Candidatus Termititenacales</taxon>
        <taxon>Candidatus Termititenacaceae</taxon>
        <taxon>Candidatus Termititenax</taxon>
    </lineage>
</organism>
<evidence type="ECO:0000313" key="9">
    <source>
        <dbReference type="Proteomes" id="UP000275925"/>
    </source>
</evidence>
<dbReference type="Gene3D" id="3.60.15.10">
    <property type="entry name" value="Ribonuclease Z/Hydroxyacylglutathione hydrolase-like"/>
    <property type="match status" value="1"/>
</dbReference>
<reference evidence="8 9" key="1">
    <citation type="journal article" date="2019" name="ISME J.">
        <title>Genome analyses of uncultured TG2/ZB3 bacteria in 'Margulisbacteria' specifically attached to ectosymbiotic spirochetes of protists in the termite gut.</title>
        <authorList>
            <person name="Utami Y.D."/>
            <person name="Kuwahara H."/>
            <person name="Igai K."/>
            <person name="Murakami T."/>
            <person name="Sugaya K."/>
            <person name="Morikawa T."/>
            <person name="Nagura Y."/>
            <person name="Yuki M."/>
            <person name="Deevong P."/>
            <person name="Inoue T."/>
            <person name="Kihara K."/>
            <person name="Lo N."/>
            <person name="Yamada A."/>
            <person name="Ohkuma M."/>
            <person name="Hongoh Y."/>
        </authorList>
    </citation>
    <scope>NUCLEOTIDE SEQUENCE [LARGE SCALE GENOMIC DNA]</scope>
    <source>
        <strain evidence="8">NkOx7-02</strain>
    </source>
</reference>
<feature type="domain" description="Metallo-beta-lactamase" evidence="7">
    <location>
        <begin position="443"/>
        <end position="619"/>
    </location>
</feature>
<protein>
    <submittedName>
        <fullName evidence="8">DNA internalization-related competence protein ComEC/Rec2</fullName>
    </submittedName>
</protein>
<feature type="transmembrane region" description="Helical" evidence="6">
    <location>
        <begin position="366"/>
        <end position="383"/>
    </location>
</feature>
<dbReference type="Pfam" id="PF03772">
    <property type="entry name" value="Competence"/>
    <property type="match status" value="1"/>
</dbReference>
<evidence type="ECO:0000256" key="1">
    <source>
        <dbReference type="ARBA" id="ARBA00004651"/>
    </source>
</evidence>
<evidence type="ECO:0000256" key="6">
    <source>
        <dbReference type="SAM" id="Phobius"/>
    </source>
</evidence>
<dbReference type="NCBIfam" id="TIGR00361">
    <property type="entry name" value="ComEC_Rec2"/>
    <property type="match status" value="1"/>
</dbReference>
<dbReference type="GO" id="GO:0005886">
    <property type="term" value="C:plasma membrane"/>
    <property type="evidence" value="ECO:0007669"/>
    <property type="project" value="UniProtKB-SubCell"/>
</dbReference>
<evidence type="ECO:0000256" key="2">
    <source>
        <dbReference type="ARBA" id="ARBA00022475"/>
    </source>
</evidence>
<dbReference type="GO" id="GO:0030420">
    <property type="term" value="P:establishment of competence for transformation"/>
    <property type="evidence" value="ECO:0007669"/>
    <property type="project" value="InterPro"/>
</dbReference>
<feature type="transmembrane region" description="Helical" evidence="6">
    <location>
        <begin position="269"/>
        <end position="287"/>
    </location>
</feature>
<name>A0A388TIX8_9BACT</name>
<feature type="transmembrane region" description="Helical" evidence="6">
    <location>
        <begin position="170"/>
        <end position="192"/>
    </location>
</feature>
<feature type="transmembrane region" description="Helical" evidence="6">
    <location>
        <begin position="339"/>
        <end position="359"/>
    </location>
</feature>
<dbReference type="PANTHER" id="PTHR30619">
    <property type="entry name" value="DNA INTERNALIZATION/COMPETENCE PROTEIN COMEC/REC2"/>
    <property type="match status" value="1"/>
</dbReference>
<dbReference type="NCBIfam" id="TIGR00360">
    <property type="entry name" value="ComEC_N-term"/>
    <property type="match status" value="1"/>
</dbReference>
<dbReference type="Pfam" id="PF00753">
    <property type="entry name" value="Lactamase_B"/>
    <property type="match status" value="1"/>
</dbReference>
<evidence type="ECO:0000313" key="8">
    <source>
        <dbReference type="EMBL" id="GBR76777.1"/>
    </source>
</evidence>
<feature type="transmembrane region" description="Helical" evidence="6">
    <location>
        <begin position="299"/>
        <end position="319"/>
    </location>
</feature>
<evidence type="ECO:0000256" key="5">
    <source>
        <dbReference type="ARBA" id="ARBA00023136"/>
    </source>
</evidence>
<feature type="transmembrane region" description="Helical" evidence="6">
    <location>
        <begin position="204"/>
        <end position="224"/>
    </location>
</feature>
<dbReference type="InterPro" id="IPR036866">
    <property type="entry name" value="RibonucZ/Hydroxyglut_hydro"/>
</dbReference>
<keyword evidence="3 6" id="KW-0812">Transmembrane</keyword>
<dbReference type="SUPFAM" id="SSF56281">
    <property type="entry name" value="Metallo-hydrolase/oxidoreductase"/>
    <property type="match status" value="1"/>
</dbReference>
<keyword evidence="5 6" id="KW-0472">Membrane</keyword>
<dbReference type="InterPro" id="IPR052159">
    <property type="entry name" value="Competence_DNA_uptake"/>
</dbReference>
<dbReference type="AlphaFoldDB" id="A0A388TIX8"/>
<accession>A0A388TIX8</accession>
<dbReference type="SMART" id="SM00849">
    <property type="entry name" value="Lactamase_B"/>
    <property type="match status" value="1"/>
</dbReference>
<dbReference type="PANTHER" id="PTHR30619:SF1">
    <property type="entry name" value="RECOMBINATION PROTEIN 2"/>
    <property type="match status" value="1"/>
</dbReference>
<dbReference type="InterPro" id="IPR001279">
    <property type="entry name" value="Metallo-B-lactamas"/>
</dbReference>
<keyword evidence="4 6" id="KW-1133">Transmembrane helix</keyword>